<protein>
    <submittedName>
        <fullName evidence="1">Uncharacterized protein</fullName>
    </submittedName>
</protein>
<organism evidence="1 2">
    <name type="scientific">Serratia oryzae</name>
    <dbReference type="NCBI Taxonomy" id="2034155"/>
    <lineage>
        <taxon>Bacteria</taxon>
        <taxon>Pseudomonadati</taxon>
        <taxon>Pseudomonadota</taxon>
        <taxon>Gammaproteobacteria</taxon>
        <taxon>Enterobacterales</taxon>
        <taxon>Yersiniaceae</taxon>
        <taxon>Serratia</taxon>
    </lineage>
</organism>
<accession>A0A1S8CS83</accession>
<dbReference type="Proteomes" id="UP000216021">
    <property type="component" value="Unassembled WGS sequence"/>
</dbReference>
<dbReference type="EMBL" id="MOXD01000001">
    <property type="protein sequence ID" value="OMQ27328.1"/>
    <property type="molecule type" value="Genomic_DNA"/>
</dbReference>
<evidence type="ECO:0000313" key="2">
    <source>
        <dbReference type="Proteomes" id="UP000216021"/>
    </source>
</evidence>
<gene>
    <name evidence="1" type="ORF">BMI79_03110</name>
</gene>
<keyword evidence="2" id="KW-1185">Reference proteome</keyword>
<sequence length="62" mass="7072">MSGTPFANCRHQEKWPVYAAYRLAGYVNYHAAQLSGLSTSTSQYRESVIRQLLSERWPALLP</sequence>
<comment type="caution">
    <text evidence="1">The sequence shown here is derived from an EMBL/GenBank/DDBJ whole genome shotgun (WGS) entry which is preliminary data.</text>
</comment>
<dbReference type="AlphaFoldDB" id="A0A1S8CS83"/>
<name>A0A1S8CS83_9GAMM</name>
<reference evidence="1 2" key="1">
    <citation type="submission" date="2016-11" db="EMBL/GenBank/DDBJ databases">
        <title>Rahnella oryzae sp. nov., isolated from rice root.</title>
        <authorList>
            <person name="Zhang X.-X."/>
            <person name="Zhang J."/>
        </authorList>
    </citation>
    <scope>NUCLEOTIDE SEQUENCE [LARGE SCALE GENOMIC DNA]</scope>
    <source>
        <strain evidence="1 2">J11-6</strain>
    </source>
</reference>
<dbReference type="OrthoDB" id="6631728at2"/>
<proteinExistence type="predicted"/>
<dbReference type="RefSeq" id="WP_076940363.1">
    <property type="nucleotide sequence ID" value="NZ_MOXD01000001.1"/>
</dbReference>
<evidence type="ECO:0000313" key="1">
    <source>
        <dbReference type="EMBL" id="OMQ27328.1"/>
    </source>
</evidence>